<gene>
    <name evidence="1" type="ORF">KCU76_g3743</name>
</gene>
<sequence>MPTFTGQYVLGPNTEQPRHKENIVELAKRYGCDQDNHLGGKVPLVYMRETIKTVTTAVQRGLPIKEYLTATVVRTLMTCFTERQMLYLHGPTSQTYQTWIEKEAKIRNLSPVQDTVVLADGTTRLHWIKKTKDKASKVVLLFHGGGYYVPIAPGHLN</sequence>
<evidence type="ECO:0000313" key="1">
    <source>
        <dbReference type="EMBL" id="KAG9696415.1"/>
    </source>
</evidence>
<dbReference type="EMBL" id="JAHFXF010000102">
    <property type="protein sequence ID" value="KAG9696415.1"/>
    <property type="molecule type" value="Genomic_DNA"/>
</dbReference>
<proteinExistence type="predicted"/>
<protein>
    <submittedName>
        <fullName evidence="1">Alpha/beta-hydrolase</fullName>
    </submittedName>
</protein>
<dbReference type="AlphaFoldDB" id="A0A9P8ERZ6"/>
<reference evidence="1" key="1">
    <citation type="journal article" date="2021" name="J Fungi (Basel)">
        <title>Virulence traits and population genomics of the black yeast Aureobasidium melanogenum.</title>
        <authorList>
            <person name="Cernosa A."/>
            <person name="Sun X."/>
            <person name="Gostincar C."/>
            <person name="Fang C."/>
            <person name="Gunde-Cimerman N."/>
            <person name="Song Z."/>
        </authorList>
    </citation>
    <scope>NUCLEOTIDE SEQUENCE</scope>
    <source>
        <strain evidence="1">EXF-9911</strain>
    </source>
</reference>
<dbReference type="OrthoDB" id="2152029at2759"/>
<reference evidence="1" key="2">
    <citation type="submission" date="2021-08" db="EMBL/GenBank/DDBJ databases">
        <authorList>
            <person name="Gostincar C."/>
            <person name="Sun X."/>
            <person name="Song Z."/>
            <person name="Gunde-Cimerman N."/>
        </authorList>
    </citation>
    <scope>NUCLEOTIDE SEQUENCE</scope>
    <source>
        <strain evidence="1">EXF-9911</strain>
    </source>
</reference>
<evidence type="ECO:0000313" key="2">
    <source>
        <dbReference type="Proteomes" id="UP000779574"/>
    </source>
</evidence>
<name>A0A9P8ERZ6_AURME</name>
<comment type="caution">
    <text evidence="1">The sequence shown here is derived from an EMBL/GenBank/DDBJ whole genome shotgun (WGS) entry which is preliminary data.</text>
</comment>
<accession>A0A9P8ERZ6</accession>
<feature type="non-terminal residue" evidence="1">
    <location>
        <position position="1"/>
    </location>
</feature>
<organism evidence="1 2">
    <name type="scientific">Aureobasidium melanogenum</name>
    <name type="common">Aureobasidium pullulans var. melanogenum</name>
    <dbReference type="NCBI Taxonomy" id="46634"/>
    <lineage>
        <taxon>Eukaryota</taxon>
        <taxon>Fungi</taxon>
        <taxon>Dikarya</taxon>
        <taxon>Ascomycota</taxon>
        <taxon>Pezizomycotina</taxon>
        <taxon>Dothideomycetes</taxon>
        <taxon>Dothideomycetidae</taxon>
        <taxon>Dothideales</taxon>
        <taxon>Saccotheciaceae</taxon>
        <taxon>Aureobasidium</taxon>
    </lineage>
</organism>
<dbReference type="Proteomes" id="UP000779574">
    <property type="component" value="Unassembled WGS sequence"/>
</dbReference>